<evidence type="ECO:0000313" key="3">
    <source>
        <dbReference type="Proteomes" id="UP000179164"/>
    </source>
</evidence>
<feature type="domain" description="PEGA" evidence="1">
    <location>
        <begin position="175"/>
        <end position="241"/>
    </location>
</feature>
<feature type="domain" description="PEGA" evidence="1">
    <location>
        <begin position="246"/>
        <end position="313"/>
    </location>
</feature>
<gene>
    <name evidence="2" type="ORF">A2898_01940</name>
</gene>
<dbReference type="InterPro" id="IPR013229">
    <property type="entry name" value="PEGA"/>
</dbReference>
<dbReference type="AlphaFoldDB" id="A0A1G2B482"/>
<dbReference type="PANTHER" id="PTHR36194:SF1">
    <property type="entry name" value="S-LAYER-LIKE PROTEIN"/>
    <property type="match status" value="1"/>
</dbReference>
<dbReference type="PANTHER" id="PTHR36194">
    <property type="entry name" value="S-LAYER-LIKE PROTEIN"/>
    <property type="match status" value="1"/>
</dbReference>
<name>A0A1G2B482_9BACT</name>
<comment type="caution">
    <text evidence="2">The sequence shown here is derived from an EMBL/GenBank/DDBJ whole genome shotgun (WGS) entry which is preliminary data.</text>
</comment>
<dbReference type="InterPro" id="IPR011042">
    <property type="entry name" value="6-blade_b-propeller_TolB-like"/>
</dbReference>
<feature type="domain" description="PEGA" evidence="1">
    <location>
        <begin position="105"/>
        <end position="155"/>
    </location>
</feature>
<dbReference type="InterPro" id="IPR011659">
    <property type="entry name" value="WD40"/>
</dbReference>
<dbReference type="Proteomes" id="UP000179164">
    <property type="component" value="Unassembled WGS sequence"/>
</dbReference>
<accession>A0A1G2B482</accession>
<reference evidence="2 3" key="1">
    <citation type="journal article" date="2016" name="Nat. Commun.">
        <title>Thousands of microbial genomes shed light on interconnected biogeochemical processes in an aquifer system.</title>
        <authorList>
            <person name="Anantharaman K."/>
            <person name="Brown C.T."/>
            <person name="Hug L.A."/>
            <person name="Sharon I."/>
            <person name="Castelle C.J."/>
            <person name="Probst A.J."/>
            <person name="Thomas B.C."/>
            <person name="Singh A."/>
            <person name="Wilkins M.J."/>
            <person name="Karaoz U."/>
            <person name="Brodie E.L."/>
            <person name="Williams K.H."/>
            <person name="Hubbard S.S."/>
            <person name="Banfield J.F."/>
        </authorList>
    </citation>
    <scope>NUCLEOTIDE SEQUENCE [LARGE SCALE GENOMIC DNA]</scope>
</reference>
<dbReference type="Pfam" id="PF07676">
    <property type="entry name" value="PD40"/>
    <property type="match status" value="1"/>
</dbReference>
<dbReference type="STRING" id="1798543.A2898_01940"/>
<sequence>MRLTRIIMTIVLGIVFAVTGCTKKPNKPDPTTGSLAITSEPSGLNIYLNGAKAGSTTPDTLELTAGTYELQLSASGYVTYRDSVTIEVSKTLPYHAALVLSIPGSFYIASTPSGANIFLDGDSTGLVTPATIPNLPQGQHTVLLKKTGYVDWTTTQWAQNDIARVIEANLIRLTGSVSVNSTPSGASIWIDGANTLKATPSTISNVPTGMRFVELKRMYYVVWSDSILVSSGPATVVNASLTLLSSSVAVSSDPSGASISVNGTLTSYVTPATVPLPDSGTHTILLNLAGYYPSEHTIRVLPGEIGTVSATLSHAFNLLIAYTIRDSIFIIGSEGGTPKKVASDFRADQYGLLWSPDGQRLTYLSRTGVTVLDRNGQFIANSPATDGGRGIDFSWSHDGRYQIHGYYYNGVYRFDNLTSTFTRLFQSSGGTYQHNPVFSLGDSVVAYIHHTWGYNPYLALMRPDGTQRKIVSRVFGSEYDEHLQLAWINEVEVVFRRYGKGVFTAPVTYASDTAVTIAQVINDTVTYLQISPDRQRFAYRRNMRSLRTGIVGTWTHSQLVQSLFIWGYAWTPDNSALAVRMDDGVHIVTLTGQDYRIIPGQSLGPGTVSVTY</sequence>
<evidence type="ECO:0000313" key="2">
    <source>
        <dbReference type="EMBL" id="OGY84011.1"/>
    </source>
</evidence>
<protein>
    <recommendedName>
        <fullName evidence="1">PEGA domain-containing protein</fullName>
    </recommendedName>
</protein>
<dbReference type="SUPFAM" id="SSF50960">
    <property type="entry name" value="TolB, C-terminal domain"/>
    <property type="match status" value="1"/>
</dbReference>
<organism evidence="2 3">
    <name type="scientific">Candidatus Kerfeldbacteria bacterium RIFCSPLOWO2_01_FULL_48_11</name>
    <dbReference type="NCBI Taxonomy" id="1798543"/>
    <lineage>
        <taxon>Bacteria</taxon>
        <taxon>Candidatus Kerfeldiibacteriota</taxon>
    </lineage>
</organism>
<proteinExistence type="predicted"/>
<dbReference type="PROSITE" id="PS51257">
    <property type="entry name" value="PROKAR_LIPOPROTEIN"/>
    <property type="match status" value="1"/>
</dbReference>
<dbReference type="Gene3D" id="2.120.10.30">
    <property type="entry name" value="TolB, C-terminal domain"/>
    <property type="match status" value="1"/>
</dbReference>
<evidence type="ECO:0000259" key="1">
    <source>
        <dbReference type="Pfam" id="PF08308"/>
    </source>
</evidence>
<feature type="domain" description="PEGA" evidence="1">
    <location>
        <begin position="33"/>
        <end position="92"/>
    </location>
</feature>
<dbReference type="EMBL" id="MHKE01000012">
    <property type="protein sequence ID" value="OGY84011.1"/>
    <property type="molecule type" value="Genomic_DNA"/>
</dbReference>
<dbReference type="Pfam" id="PF08308">
    <property type="entry name" value="PEGA"/>
    <property type="match status" value="4"/>
</dbReference>